<evidence type="ECO:0000259" key="1">
    <source>
        <dbReference type="Pfam" id="PF03478"/>
    </source>
</evidence>
<reference evidence="2 3" key="1">
    <citation type="submission" date="2016-09" db="EMBL/GenBank/DDBJ databases">
        <title>The draft genome of Dichanthelium oligosanthes: A C3 panicoid grass species.</title>
        <authorList>
            <person name="Studer A.J."/>
            <person name="Schnable J.C."/>
            <person name="Brutnell T.P."/>
        </authorList>
    </citation>
    <scope>NUCLEOTIDE SEQUENCE [LARGE SCALE GENOMIC DNA]</scope>
    <source>
        <strain evidence="3">cv. Kellogg 1175</strain>
        <tissue evidence="2">Leaf</tissue>
    </source>
</reference>
<dbReference type="PANTHER" id="PTHR33127">
    <property type="entry name" value="TRANSMEMBRANE PROTEIN"/>
    <property type="match status" value="1"/>
</dbReference>
<dbReference type="Proteomes" id="UP000095767">
    <property type="component" value="Unassembled WGS sequence"/>
</dbReference>
<dbReference type="Pfam" id="PF03478">
    <property type="entry name" value="Beta-prop_KIB1-4"/>
    <property type="match status" value="1"/>
</dbReference>
<name>A0A1E5W2Q1_9POAL</name>
<dbReference type="AlphaFoldDB" id="A0A1E5W2Q1"/>
<evidence type="ECO:0000313" key="3">
    <source>
        <dbReference type="Proteomes" id="UP000095767"/>
    </source>
</evidence>
<evidence type="ECO:0000313" key="2">
    <source>
        <dbReference type="EMBL" id="OEL31647.1"/>
    </source>
</evidence>
<organism evidence="2 3">
    <name type="scientific">Dichanthelium oligosanthes</name>
    <dbReference type="NCBI Taxonomy" id="888268"/>
    <lineage>
        <taxon>Eukaryota</taxon>
        <taxon>Viridiplantae</taxon>
        <taxon>Streptophyta</taxon>
        <taxon>Embryophyta</taxon>
        <taxon>Tracheophyta</taxon>
        <taxon>Spermatophyta</taxon>
        <taxon>Magnoliopsida</taxon>
        <taxon>Liliopsida</taxon>
        <taxon>Poales</taxon>
        <taxon>Poaceae</taxon>
        <taxon>PACMAD clade</taxon>
        <taxon>Panicoideae</taxon>
        <taxon>Panicodae</taxon>
        <taxon>Paniceae</taxon>
        <taxon>Dichantheliinae</taxon>
        <taxon>Dichanthelium</taxon>
    </lineage>
</organism>
<comment type="caution">
    <text evidence="2">The sequence shown here is derived from an EMBL/GenBank/DDBJ whole genome shotgun (WGS) entry which is preliminary data.</text>
</comment>
<gene>
    <name evidence="2" type="ORF">BAE44_0007333</name>
</gene>
<dbReference type="PANTHER" id="PTHR33127:SF45">
    <property type="entry name" value="OS05G0143700 PROTEIN"/>
    <property type="match status" value="1"/>
</dbReference>
<protein>
    <recommendedName>
        <fullName evidence="1">KIB1-4 beta-propeller domain-containing protein</fullName>
    </recommendedName>
</protein>
<dbReference type="OrthoDB" id="1863935at2759"/>
<feature type="domain" description="KIB1-4 beta-propeller" evidence="1">
    <location>
        <begin position="5"/>
        <end position="87"/>
    </location>
</feature>
<keyword evidence="3" id="KW-1185">Reference proteome</keyword>
<accession>A0A1E5W2Q1</accession>
<dbReference type="EMBL" id="LWDX02022957">
    <property type="protein sequence ID" value="OEL31647.1"/>
    <property type="molecule type" value="Genomic_DNA"/>
</dbReference>
<sequence>MWSSCLVESHDELFLLVILFDGHNMHKIAEVVVCNMDFSAPAWGKVNMIGDDWVFLHGGDQIEVSNYRASCSATEHRLTGNCIYFVNHIAIYENFLHVIDMEKGTEEVQWPFKDFVDPLRPTILDVIYRSSSTDARRVVSTI</sequence>
<proteinExistence type="predicted"/>
<dbReference type="InterPro" id="IPR005174">
    <property type="entry name" value="KIB1-4_b-propeller"/>
</dbReference>